<dbReference type="InterPro" id="IPR000719">
    <property type="entry name" value="Prot_kinase_dom"/>
</dbReference>
<feature type="region of interest" description="Disordered" evidence="1">
    <location>
        <begin position="183"/>
        <end position="202"/>
    </location>
</feature>
<accession>A0A9P5N7K6</accession>
<organism evidence="3 5">
    <name type="scientific">Gymnopilus junonius</name>
    <name type="common">Spectacular rustgill mushroom</name>
    <name type="synonym">Gymnopilus spectabilis subsp. junonius</name>
    <dbReference type="NCBI Taxonomy" id="109634"/>
    <lineage>
        <taxon>Eukaryota</taxon>
        <taxon>Fungi</taxon>
        <taxon>Dikarya</taxon>
        <taxon>Basidiomycota</taxon>
        <taxon>Agaricomycotina</taxon>
        <taxon>Agaricomycetes</taxon>
        <taxon>Agaricomycetidae</taxon>
        <taxon>Agaricales</taxon>
        <taxon>Agaricineae</taxon>
        <taxon>Hymenogastraceae</taxon>
        <taxon>Gymnopilus</taxon>
    </lineage>
</organism>
<dbReference type="InterPro" id="IPR011009">
    <property type="entry name" value="Kinase-like_dom_sf"/>
</dbReference>
<proteinExistence type="predicted"/>
<dbReference type="EMBL" id="JADNYJ010000179">
    <property type="protein sequence ID" value="KAF8876686.1"/>
    <property type="molecule type" value="Genomic_DNA"/>
</dbReference>
<dbReference type="GO" id="GO:0004672">
    <property type="term" value="F:protein kinase activity"/>
    <property type="evidence" value="ECO:0007669"/>
    <property type="project" value="InterPro"/>
</dbReference>
<dbReference type="EMBL" id="JADNYJ010000393">
    <property type="protein sequence ID" value="KAF8869901.1"/>
    <property type="molecule type" value="Genomic_DNA"/>
</dbReference>
<comment type="caution">
    <text evidence="3">The sequence shown here is derived from an EMBL/GenBank/DDBJ whole genome shotgun (WGS) entry which is preliminary data.</text>
</comment>
<reference evidence="3" key="1">
    <citation type="submission" date="2020-11" db="EMBL/GenBank/DDBJ databases">
        <authorList>
            <consortium name="DOE Joint Genome Institute"/>
            <person name="Ahrendt S."/>
            <person name="Riley R."/>
            <person name="Andreopoulos W."/>
            <person name="LaButti K."/>
            <person name="Pangilinan J."/>
            <person name="Ruiz-duenas F.J."/>
            <person name="Barrasa J.M."/>
            <person name="Sanchez-Garcia M."/>
            <person name="Camarero S."/>
            <person name="Miyauchi S."/>
            <person name="Serrano A."/>
            <person name="Linde D."/>
            <person name="Babiker R."/>
            <person name="Drula E."/>
            <person name="Ayuso-Fernandez I."/>
            <person name="Pacheco R."/>
            <person name="Padilla G."/>
            <person name="Ferreira P."/>
            <person name="Barriuso J."/>
            <person name="Kellner H."/>
            <person name="Castanera R."/>
            <person name="Alfaro M."/>
            <person name="Ramirez L."/>
            <person name="Pisabarro A.G."/>
            <person name="Kuo A."/>
            <person name="Tritt A."/>
            <person name="Lipzen A."/>
            <person name="He G."/>
            <person name="Yan M."/>
            <person name="Ng V."/>
            <person name="Cullen D."/>
            <person name="Martin F."/>
            <person name="Rosso M.-N."/>
            <person name="Henrissat B."/>
            <person name="Hibbett D."/>
            <person name="Martinez A.T."/>
            <person name="Grigoriev I.V."/>
        </authorList>
    </citation>
    <scope>NUCLEOTIDE SEQUENCE</scope>
    <source>
        <strain evidence="3">AH 44721</strain>
    </source>
</reference>
<feature type="compositionally biased region" description="Low complexity" evidence="1">
    <location>
        <begin position="193"/>
        <end position="202"/>
    </location>
</feature>
<dbReference type="AlphaFoldDB" id="A0A9P5N7K6"/>
<dbReference type="GO" id="GO:0005524">
    <property type="term" value="F:ATP binding"/>
    <property type="evidence" value="ECO:0007669"/>
    <property type="project" value="InterPro"/>
</dbReference>
<dbReference type="Proteomes" id="UP000724874">
    <property type="component" value="Unassembled WGS sequence"/>
</dbReference>
<evidence type="ECO:0000259" key="2">
    <source>
        <dbReference type="PROSITE" id="PS50011"/>
    </source>
</evidence>
<dbReference type="InterPro" id="IPR008266">
    <property type="entry name" value="Tyr_kinase_AS"/>
</dbReference>
<protein>
    <recommendedName>
        <fullName evidence="2">Protein kinase domain-containing protein</fullName>
    </recommendedName>
</protein>
<evidence type="ECO:0000313" key="3">
    <source>
        <dbReference type="EMBL" id="KAF8869901.1"/>
    </source>
</evidence>
<keyword evidence="5" id="KW-1185">Reference proteome</keyword>
<dbReference type="SUPFAM" id="SSF56112">
    <property type="entry name" value="Protein kinase-like (PK-like)"/>
    <property type="match status" value="1"/>
</dbReference>
<evidence type="ECO:0000256" key="1">
    <source>
        <dbReference type="SAM" id="MobiDB-lite"/>
    </source>
</evidence>
<sequence length="429" mass="48995">MTVHPLSGNVTHIQLNLEKYEVIRHIHSPLILVGRGTNVFIVRCKSGQTYVLKDSWILTSHGFSEIDMLRTINQYFDDDPDVSEETPQLFPQYIDSQEFADDTTQPRRGRLAPYLRMPPDRIRRRILSAGLGDPITTFRSKAEFVKILLDCVTCLEYMHTKTNIVHGDLSTNNIVICRIPVQEGNKPRTSPETTTQPTAAGTPGLDIDPDFLTFGLVIDFDYAREQTASSHFTSGTLPFMPLEALNPENAETFVHKPAHDLEALFYTAITVMTFTDGPCGKKRDALERIGVARWFNLADREVLFRDKEHEMLDFPKQFEKNLSKYWRPLIRCFVDLWKATWPDSTFPLKCGATHTRYKSILKATLEVLQTEHEPLAAYGSVDVTSLKRPRPSDADDSTYPAPKYIRCSEDLRQRLPRDAIIKSLSEWTD</sequence>
<name>A0A9P5N7K6_GYMJU</name>
<dbReference type="Pfam" id="PF17667">
    <property type="entry name" value="Pkinase_fungal"/>
    <property type="match status" value="2"/>
</dbReference>
<feature type="domain" description="Protein kinase" evidence="2">
    <location>
        <begin position="27"/>
        <end position="357"/>
    </location>
</feature>
<evidence type="ECO:0000313" key="4">
    <source>
        <dbReference type="EMBL" id="KAF8876686.1"/>
    </source>
</evidence>
<dbReference type="PANTHER" id="PTHR38248">
    <property type="entry name" value="FUNK1 6"/>
    <property type="match status" value="1"/>
</dbReference>
<dbReference type="PROSITE" id="PS50011">
    <property type="entry name" value="PROTEIN_KINASE_DOM"/>
    <property type="match status" value="1"/>
</dbReference>
<dbReference type="PROSITE" id="PS00109">
    <property type="entry name" value="PROTEIN_KINASE_TYR"/>
    <property type="match status" value="1"/>
</dbReference>
<dbReference type="OrthoDB" id="5584477at2759"/>
<gene>
    <name evidence="4" type="ORF">CPB84DRAFT_1689030</name>
    <name evidence="3" type="ORF">CPB84DRAFT_1693650</name>
</gene>
<dbReference type="InterPro" id="IPR040976">
    <property type="entry name" value="Pkinase_fungal"/>
</dbReference>
<dbReference type="Gene3D" id="1.10.510.10">
    <property type="entry name" value="Transferase(Phosphotransferase) domain 1"/>
    <property type="match status" value="1"/>
</dbReference>
<evidence type="ECO:0000313" key="5">
    <source>
        <dbReference type="Proteomes" id="UP000724874"/>
    </source>
</evidence>
<dbReference type="PANTHER" id="PTHR38248:SF2">
    <property type="entry name" value="FUNK1 11"/>
    <property type="match status" value="1"/>
</dbReference>